<comment type="cofactor">
    <cofactor evidence="4">
        <name>Mg(2+)</name>
        <dbReference type="ChEBI" id="CHEBI:18420"/>
    </cofactor>
</comment>
<comment type="caution">
    <text evidence="5">The sequence shown here is derived from an EMBL/GenBank/DDBJ whole genome shotgun (WGS) entry which is preliminary data.</text>
</comment>
<evidence type="ECO:0000313" key="6">
    <source>
        <dbReference type="Proteomes" id="UP001249505"/>
    </source>
</evidence>
<evidence type="ECO:0000313" key="5">
    <source>
        <dbReference type="EMBL" id="MDT3279651.1"/>
    </source>
</evidence>
<keyword evidence="4" id="KW-0460">Magnesium</keyword>
<comment type="similarity">
    <text evidence="1 4">Belongs to the 5-formyltetrahydrofolate cyclo-ligase family.</text>
</comment>
<evidence type="ECO:0000256" key="4">
    <source>
        <dbReference type="RuleBase" id="RU361279"/>
    </source>
</evidence>
<dbReference type="InterPro" id="IPR037171">
    <property type="entry name" value="NagB/RpiA_transferase-like"/>
</dbReference>
<dbReference type="PANTHER" id="PTHR23407">
    <property type="entry name" value="ATPASE INHIBITOR/5-FORMYLTETRAHYDROFOLATE CYCLO-LIGASE"/>
    <property type="match status" value="1"/>
</dbReference>
<keyword evidence="4" id="KW-0479">Metal-binding</keyword>
<keyword evidence="6" id="KW-1185">Reference proteome</keyword>
<evidence type="ECO:0000256" key="1">
    <source>
        <dbReference type="ARBA" id="ARBA00010638"/>
    </source>
</evidence>
<dbReference type="Gene3D" id="3.40.50.10420">
    <property type="entry name" value="NagB/RpiA/CoA transferase-like"/>
    <property type="match status" value="1"/>
</dbReference>
<dbReference type="Pfam" id="PF01812">
    <property type="entry name" value="5-FTHF_cyc-lig"/>
    <property type="match status" value="1"/>
</dbReference>
<organism evidence="5 6">
    <name type="scientific">Shewanella scandinavica</name>
    <dbReference type="NCBI Taxonomy" id="3063538"/>
    <lineage>
        <taxon>Bacteria</taxon>
        <taxon>Pseudomonadati</taxon>
        <taxon>Pseudomonadota</taxon>
        <taxon>Gammaproteobacteria</taxon>
        <taxon>Alteromonadales</taxon>
        <taxon>Shewanellaceae</taxon>
        <taxon>Shewanella</taxon>
    </lineage>
</organism>
<name>A0ABU3FWD1_9GAMM</name>
<dbReference type="SUPFAM" id="SSF100950">
    <property type="entry name" value="NagB/RpiA/CoA transferase-like"/>
    <property type="match status" value="1"/>
</dbReference>
<dbReference type="RefSeq" id="WP_311898653.1">
    <property type="nucleotide sequence ID" value="NZ_JAUOES010000004.1"/>
</dbReference>
<dbReference type="Proteomes" id="UP001249505">
    <property type="component" value="Unassembled WGS sequence"/>
</dbReference>
<dbReference type="PANTHER" id="PTHR23407:SF1">
    <property type="entry name" value="5-FORMYLTETRAHYDROFOLATE CYCLO-LIGASE"/>
    <property type="match status" value="1"/>
</dbReference>
<dbReference type="EMBL" id="JAUOES010000004">
    <property type="protein sequence ID" value="MDT3279651.1"/>
    <property type="molecule type" value="Genomic_DNA"/>
</dbReference>
<keyword evidence="2 4" id="KW-0547">Nucleotide-binding</keyword>
<dbReference type="EC" id="6.3.3.2" evidence="4"/>
<keyword evidence="3 4" id="KW-0067">ATP-binding</keyword>
<evidence type="ECO:0000256" key="2">
    <source>
        <dbReference type="ARBA" id="ARBA00022741"/>
    </source>
</evidence>
<protein>
    <recommendedName>
        <fullName evidence="4">5-formyltetrahydrofolate cyclo-ligase</fullName>
        <ecNumber evidence="4">6.3.3.2</ecNumber>
    </recommendedName>
</protein>
<accession>A0ABU3FWD1</accession>
<sequence length="235" mass="26052">MPTSSKLSHLNTKSDTARLAVEVAAVGEMTDIASHAANIAIHTKENRNQLRKNIRIARKSLSETEQTQASLSASQRMLDKLQANKAQHVALYLTHDGELATPPLIAALWQLGIHTYLPRLHPFNAGQLLFLHYSADTPMQANQFGILEPKLDVRAIIPVTELDVVITPLVAFDLMGNRMGMGGGYYDRTLANWQLKGKPLPMGYAHDCQQVVSLPCEHWDVPLPFIITPSRVLTF</sequence>
<keyword evidence="5" id="KW-0436">Ligase</keyword>
<evidence type="ECO:0000256" key="3">
    <source>
        <dbReference type="ARBA" id="ARBA00022840"/>
    </source>
</evidence>
<proteinExistence type="inferred from homology"/>
<dbReference type="GO" id="GO:0030272">
    <property type="term" value="F:5-formyltetrahydrofolate cyclo-ligase activity"/>
    <property type="evidence" value="ECO:0007669"/>
    <property type="project" value="UniProtKB-EC"/>
</dbReference>
<dbReference type="InterPro" id="IPR024185">
    <property type="entry name" value="FTHF_cligase-like_sf"/>
</dbReference>
<gene>
    <name evidence="5" type="ORF">Q4Q50_04980</name>
</gene>
<comment type="catalytic activity">
    <reaction evidence="4">
        <text>(6S)-5-formyl-5,6,7,8-tetrahydrofolate + ATP = (6R)-5,10-methenyltetrahydrofolate + ADP + phosphate</text>
        <dbReference type="Rhea" id="RHEA:10488"/>
        <dbReference type="ChEBI" id="CHEBI:30616"/>
        <dbReference type="ChEBI" id="CHEBI:43474"/>
        <dbReference type="ChEBI" id="CHEBI:57455"/>
        <dbReference type="ChEBI" id="CHEBI:57457"/>
        <dbReference type="ChEBI" id="CHEBI:456216"/>
        <dbReference type="EC" id="6.3.3.2"/>
    </reaction>
</comment>
<dbReference type="InterPro" id="IPR002698">
    <property type="entry name" value="FTHF_cligase"/>
</dbReference>
<reference evidence="5 6" key="1">
    <citation type="submission" date="2023-07" db="EMBL/GenBank/DDBJ databases">
        <title>Novel Shewanella species isolated from Baltic Sea sediments.</title>
        <authorList>
            <person name="Martin-Rodriguez A.J."/>
        </authorList>
    </citation>
    <scope>NUCLEOTIDE SEQUENCE [LARGE SCALE GENOMIC DNA]</scope>
    <source>
        <strain evidence="5 6">SP2S1-2</strain>
    </source>
</reference>
<dbReference type="NCBIfam" id="TIGR02727">
    <property type="entry name" value="MTHFS_bact"/>
    <property type="match status" value="1"/>
</dbReference>